<dbReference type="Gene3D" id="3.80.10.10">
    <property type="entry name" value="Ribonuclease Inhibitor"/>
    <property type="match status" value="1"/>
</dbReference>
<accession>A0A409Y2W7</accession>
<comment type="caution">
    <text evidence="1">The sequence shown here is derived from an EMBL/GenBank/DDBJ whole genome shotgun (WGS) entry which is preliminary data.</text>
</comment>
<gene>
    <name evidence="1" type="ORF">CVT26_006589</name>
</gene>
<dbReference type="InterPro" id="IPR032675">
    <property type="entry name" value="LRR_dom_sf"/>
</dbReference>
<proteinExistence type="predicted"/>
<dbReference type="EMBL" id="NHYE01001261">
    <property type="protein sequence ID" value="PPQ97355.1"/>
    <property type="molecule type" value="Genomic_DNA"/>
</dbReference>
<sequence>MDTTPQVDCTIKFRHPCRDGSTTRCEACLRMDDLEHEGYIIPGLVSTPRSVMAELMRATRTAQNENHDPIILRLPPELASRIFELCIPRFIDDLVDVRYALISVCQGWRRIALSTPRIWAQRDVQLTSYGRPDPQMLKEWLERSRGAPLKMTIDAHNFAFSPGVDTVSSPDDKAKDLIEILNSCSDRWNDVHFSCIPEVYLELLKGNDKGTPILNSLLLMQVSLPSIKFSLEHVKSARVTLVRNAAMLFDMAPNMEDCDIPLCSPQYPCEGQDKLLQPLTNRIVHQHLRKLAIGYVEGMWQVENLLLRLTVPALESLAIEGSTREEAINMPLRAIRSLLVNSACILKELGIRTYQYETAELIHLLAQDELSTLERLEVRSNRRSEEEGYPFNELLKRLVQTAANVDGTPRPFLPFLQSLTFEADMTYDLEYFPERKFPWDQFLKTIACHQPDIHGRQRMRPLQQVKLGFWCPENKRLDEVIFMDDETVRSLLDLKFGKKGGIDLFLESVDCTIKFRHPCRDGSTTRCEACLRMDDLEHEGYIIPGLVSTPRSVMAELMRATRTAQNENHDPIILRLPPELASRIFELCIPRFIDDLVDVRYALISVCQGWRRIALSTPRIWAQRGVDLTGYMYRRPGPQMLKEWLERSRGAPLKMTIGARNSAFFTGVDTVSSQNDKAKDLIEILNSCSDRWNDVYFSCIPERFLELLKGNDKGTPILNSLLLMQISLPSIKFSLEHVKSARVTLVRNAAMIFEMAPNMEDCDIPLHSPHYHFEGEDVLLQPLTHKIAHQHLRKLTIGPVEWPWQTENLLLRLTVPALQSLTIAGAWQGEGSDIPFPAIRSMLDDSPCTLQELNLQGARYGTAELMHLLAQKKLSSLERLGVSINGQSGGERVLSDELFTRLAKTGADSDERPRPFLPSLQSLTFDAEAAYSLESFPERKFPWDQLLKLLACHQPDLHGRCHMRPLREVMLRFRCPEEKRLNEVIFMDEETVQSLVDMREKSDIKFRIEDRWWQRDLLREYQLASRTAN</sequence>
<dbReference type="AlphaFoldDB" id="A0A409Y2W7"/>
<evidence type="ECO:0008006" key="3">
    <source>
        <dbReference type="Google" id="ProtNLM"/>
    </source>
</evidence>
<organism evidence="1 2">
    <name type="scientific">Gymnopilus dilepis</name>
    <dbReference type="NCBI Taxonomy" id="231916"/>
    <lineage>
        <taxon>Eukaryota</taxon>
        <taxon>Fungi</taxon>
        <taxon>Dikarya</taxon>
        <taxon>Basidiomycota</taxon>
        <taxon>Agaricomycotina</taxon>
        <taxon>Agaricomycetes</taxon>
        <taxon>Agaricomycetidae</taxon>
        <taxon>Agaricales</taxon>
        <taxon>Agaricineae</taxon>
        <taxon>Hymenogastraceae</taxon>
        <taxon>Gymnopilus</taxon>
    </lineage>
</organism>
<name>A0A409Y2W7_9AGAR</name>
<protein>
    <recommendedName>
        <fullName evidence="3">F-box domain-containing protein</fullName>
    </recommendedName>
</protein>
<reference evidence="1 2" key="1">
    <citation type="journal article" date="2018" name="Evol. Lett.">
        <title>Horizontal gene cluster transfer increased hallucinogenic mushroom diversity.</title>
        <authorList>
            <person name="Reynolds H.T."/>
            <person name="Vijayakumar V."/>
            <person name="Gluck-Thaler E."/>
            <person name="Korotkin H.B."/>
            <person name="Matheny P.B."/>
            <person name="Slot J.C."/>
        </authorList>
    </citation>
    <scope>NUCLEOTIDE SEQUENCE [LARGE SCALE GENOMIC DNA]</scope>
    <source>
        <strain evidence="1 2">SRW20</strain>
    </source>
</reference>
<evidence type="ECO:0000313" key="2">
    <source>
        <dbReference type="Proteomes" id="UP000284706"/>
    </source>
</evidence>
<keyword evidence="2" id="KW-1185">Reference proteome</keyword>
<evidence type="ECO:0000313" key="1">
    <source>
        <dbReference type="EMBL" id="PPQ97355.1"/>
    </source>
</evidence>
<dbReference type="OrthoDB" id="2269034at2759"/>
<dbReference type="Proteomes" id="UP000284706">
    <property type="component" value="Unassembled WGS sequence"/>
</dbReference>
<dbReference type="InParanoid" id="A0A409Y2W7"/>